<evidence type="ECO:0000313" key="4">
    <source>
        <dbReference type="Proteomes" id="UP000286510"/>
    </source>
</evidence>
<dbReference type="Proteomes" id="UP000286510">
    <property type="component" value="Unassembled WGS sequence"/>
</dbReference>
<gene>
    <name evidence="1" type="ORF">DYB26_012479</name>
    <name evidence="2" type="ORF">DYB31_015761</name>
</gene>
<evidence type="ECO:0000313" key="3">
    <source>
        <dbReference type="Proteomes" id="UP000266196"/>
    </source>
</evidence>
<sequence>TIGAAIAAHATPSWYSNRNAAPGTGAPLSFPRRPKIDPAWPCIVTENPDKNVTIVHVASQYGAVLTGAARILHRANRSSTSCRLYPHNDDANHGRISCTSKLGAFKTSKTPH</sequence>
<dbReference type="Proteomes" id="UP000266196">
    <property type="component" value="Unassembled WGS sequence"/>
</dbReference>
<protein>
    <submittedName>
        <fullName evidence="2">Uncharacterized protein</fullName>
    </submittedName>
</protein>
<evidence type="ECO:0000313" key="1">
    <source>
        <dbReference type="EMBL" id="RHY96841.1"/>
    </source>
</evidence>
<name>A0A397F8L1_APHAT</name>
<dbReference type="AlphaFoldDB" id="A0A397F8L1"/>
<feature type="non-terminal residue" evidence="2">
    <location>
        <position position="1"/>
    </location>
</feature>
<dbReference type="EMBL" id="QUTF01020405">
    <property type="protein sequence ID" value="RHY96841.1"/>
    <property type="molecule type" value="Genomic_DNA"/>
</dbReference>
<reference evidence="3 4" key="1">
    <citation type="submission" date="2018-08" db="EMBL/GenBank/DDBJ databases">
        <title>Aphanomyces genome sequencing and annotation.</title>
        <authorList>
            <person name="Minardi D."/>
            <person name="Oidtmann B."/>
            <person name="Van Der Giezen M."/>
            <person name="Studholme D.J."/>
        </authorList>
    </citation>
    <scope>NUCLEOTIDE SEQUENCE [LARGE SCALE GENOMIC DNA]</scope>
    <source>
        <strain evidence="2 3">197901</strain>
        <strain evidence="1 4">FDL457</strain>
    </source>
</reference>
<organism evidence="2 3">
    <name type="scientific">Aphanomyces astaci</name>
    <name type="common">Crayfish plague agent</name>
    <dbReference type="NCBI Taxonomy" id="112090"/>
    <lineage>
        <taxon>Eukaryota</taxon>
        <taxon>Sar</taxon>
        <taxon>Stramenopiles</taxon>
        <taxon>Oomycota</taxon>
        <taxon>Saprolegniomycetes</taxon>
        <taxon>Saprolegniales</taxon>
        <taxon>Verrucalvaceae</taxon>
        <taxon>Aphanomyces</taxon>
    </lineage>
</organism>
<comment type="caution">
    <text evidence="2">The sequence shown here is derived from an EMBL/GenBank/DDBJ whole genome shotgun (WGS) entry which is preliminary data.</text>
</comment>
<dbReference type="EMBL" id="QUTE01010235">
    <property type="protein sequence ID" value="RHZ14655.1"/>
    <property type="molecule type" value="Genomic_DNA"/>
</dbReference>
<evidence type="ECO:0000313" key="2">
    <source>
        <dbReference type="EMBL" id="RHZ14655.1"/>
    </source>
</evidence>
<accession>A0A397F8L1</accession>
<proteinExistence type="predicted"/>